<accession>A0A5B8RHY9</accession>
<keyword evidence="1" id="KW-0560">Oxidoreductase</keyword>
<proteinExistence type="predicted"/>
<name>A0A5B8RHY9_9ZZZZ</name>
<dbReference type="PANTHER" id="PTHR31793">
    <property type="entry name" value="4-HYDROXYBENZOYL-COA THIOESTERASE FAMILY MEMBER"/>
    <property type="match status" value="1"/>
</dbReference>
<organism evidence="1">
    <name type="scientific">uncultured organism</name>
    <dbReference type="NCBI Taxonomy" id="155900"/>
    <lineage>
        <taxon>unclassified sequences</taxon>
        <taxon>environmental samples</taxon>
    </lineage>
</organism>
<dbReference type="GO" id="GO:0047617">
    <property type="term" value="F:fatty acyl-CoA hydrolase activity"/>
    <property type="evidence" value="ECO:0007669"/>
    <property type="project" value="TreeGrafter"/>
</dbReference>
<dbReference type="InterPro" id="IPR029069">
    <property type="entry name" value="HotDog_dom_sf"/>
</dbReference>
<sequence length="166" mass="17908">MKAGSEAPAGAALTVLETAVAPAWVDYNGHMNDAAYAGVFSQATDALMEWLGMDAAFRSAAGYTIYTLESHIRYRREAHEGDGLRVEAWLADHDAKRLQVLMRLCDAADGTVLATGEQMLMGIDTGSARPAPFPAPVAANVDRLWQGHALPAGHDYGPLTTRIRRR</sequence>
<dbReference type="InterPro" id="IPR050563">
    <property type="entry name" value="4-hydroxybenzoyl-CoA_TE"/>
</dbReference>
<dbReference type="PANTHER" id="PTHR31793:SF2">
    <property type="entry name" value="BLR1345 PROTEIN"/>
    <property type="match status" value="1"/>
</dbReference>
<dbReference type="GO" id="GO:0047728">
    <property type="term" value="F:carnitine 3-dehydrogenase activity"/>
    <property type="evidence" value="ECO:0007669"/>
    <property type="project" value="UniProtKB-EC"/>
</dbReference>
<evidence type="ECO:0000313" key="1">
    <source>
        <dbReference type="EMBL" id="QEA07252.1"/>
    </source>
</evidence>
<gene>
    <name evidence="1" type="primary">lcdH_2</name>
    <name evidence="1" type="ORF">KBTEX_03601</name>
</gene>
<dbReference type="EMBL" id="MN079220">
    <property type="protein sequence ID" value="QEA07252.1"/>
    <property type="molecule type" value="Genomic_DNA"/>
</dbReference>
<protein>
    <submittedName>
        <fullName evidence="1">L-carnitine dehydrogenase</fullName>
        <ecNumber evidence="1">1.1.1.108</ecNumber>
    </submittedName>
</protein>
<dbReference type="SUPFAM" id="SSF54637">
    <property type="entry name" value="Thioesterase/thiol ester dehydrase-isomerase"/>
    <property type="match status" value="1"/>
</dbReference>
<dbReference type="Gene3D" id="3.10.129.10">
    <property type="entry name" value="Hotdog Thioesterase"/>
    <property type="match status" value="1"/>
</dbReference>
<dbReference type="AlphaFoldDB" id="A0A5B8RHY9"/>
<dbReference type="Pfam" id="PF13279">
    <property type="entry name" value="4HBT_2"/>
    <property type="match status" value="1"/>
</dbReference>
<dbReference type="CDD" id="cd00586">
    <property type="entry name" value="4HBT"/>
    <property type="match status" value="1"/>
</dbReference>
<dbReference type="EC" id="1.1.1.108" evidence="1"/>
<reference evidence="1" key="1">
    <citation type="submission" date="2019-06" db="EMBL/GenBank/DDBJ databases">
        <authorList>
            <person name="Murdoch R.W."/>
            <person name="Fathepure B."/>
        </authorList>
    </citation>
    <scope>NUCLEOTIDE SEQUENCE</scope>
</reference>